<feature type="compositionally biased region" description="Low complexity" evidence="3">
    <location>
        <begin position="3290"/>
        <end position="3301"/>
    </location>
</feature>
<feature type="repeat" description="WD" evidence="1">
    <location>
        <begin position="2617"/>
        <end position="2648"/>
    </location>
</feature>
<feature type="region of interest" description="Disordered" evidence="3">
    <location>
        <begin position="895"/>
        <end position="932"/>
    </location>
</feature>
<feature type="region of interest" description="Disordered" evidence="3">
    <location>
        <begin position="1486"/>
        <end position="1514"/>
    </location>
</feature>
<feature type="coiled-coil region" evidence="2">
    <location>
        <begin position="3104"/>
        <end position="3166"/>
    </location>
</feature>
<dbReference type="PROSITE" id="PS50994">
    <property type="entry name" value="INTEGRASE"/>
    <property type="match status" value="1"/>
</dbReference>
<dbReference type="InterPro" id="IPR012337">
    <property type="entry name" value="RNaseH-like_sf"/>
</dbReference>
<gene>
    <name evidence="5" type="primary">Wdr65</name>
    <name evidence="5" type="ORF">AK812_SmicGene44061</name>
</gene>
<dbReference type="PANTHER" id="PTHR32215:SF0">
    <property type="entry name" value="CILIA- AND FLAGELLA-ASSOCIATED PROTEIN 57"/>
    <property type="match status" value="1"/>
</dbReference>
<feature type="compositionally biased region" description="Low complexity" evidence="3">
    <location>
        <begin position="1008"/>
        <end position="1029"/>
    </location>
</feature>
<keyword evidence="6" id="KW-1185">Reference proteome</keyword>
<evidence type="ECO:0000259" key="4">
    <source>
        <dbReference type="PROSITE" id="PS50994"/>
    </source>
</evidence>
<protein>
    <submittedName>
        <fullName evidence="5">WD repeat-containing protein 65</fullName>
    </submittedName>
</protein>
<dbReference type="OrthoDB" id="429934at2759"/>
<dbReference type="PROSITE" id="PS50294">
    <property type="entry name" value="WD_REPEATS_REGION"/>
    <property type="match status" value="1"/>
</dbReference>
<dbReference type="InterPro" id="IPR001584">
    <property type="entry name" value="Integrase_cat-core"/>
</dbReference>
<evidence type="ECO:0000313" key="5">
    <source>
        <dbReference type="EMBL" id="OLP76057.1"/>
    </source>
</evidence>
<evidence type="ECO:0000256" key="1">
    <source>
        <dbReference type="PROSITE-ProRule" id="PRU00221"/>
    </source>
</evidence>
<evidence type="ECO:0000256" key="3">
    <source>
        <dbReference type="SAM" id="MobiDB-lite"/>
    </source>
</evidence>
<evidence type="ECO:0000313" key="6">
    <source>
        <dbReference type="Proteomes" id="UP000186817"/>
    </source>
</evidence>
<feature type="region of interest" description="Disordered" evidence="3">
    <location>
        <begin position="3286"/>
        <end position="3315"/>
    </location>
</feature>
<keyword evidence="1" id="KW-0853">WD repeat</keyword>
<feature type="coiled-coil region" evidence="2">
    <location>
        <begin position="2916"/>
        <end position="3061"/>
    </location>
</feature>
<dbReference type="EMBL" id="LSRX01002155">
    <property type="protein sequence ID" value="OLP76057.1"/>
    <property type="molecule type" value="Genomic_DNA"/>
</dbReference>
<proteinExistence type="predicted"/>
<accession>A0A1Q9BZF3</accession>
<dbReference type="SUPFAM" id="SSF50978">
    <property type="entry name" value="WD40 repeat-like"/>
    <property type="match status" value="2"/>
</dbReference>
<dbReference type="GO" id="GO:0003676">
    <property type="term" value="F:nucleic acid binding"/>
    <property type="evidence" value="ECO:0007669"/>
    <property type="project" value="InterPro"/>
</dbReference>
<dbReference type="PROSITE" id="PS50082">
    <property type="entry name" value="WD_REPEATS_2"/>
    <property type="match status" value="1"/>
</dbReference>
<evidence type="ECO:0000256" key="2">
    <source>
        <dbReference type="SAM" id="Coils"/>
    </source>
</evidence>
<dbReference type="SMART" id="SM00320">
    <property type="entry name" value="WD40"/>
    <property type="match status" value="5"/>
</dbReference>
<dbReference type="PANTHER" id="PTHR32215">
    <property type="entry name" value="CILIA- AND FLAGELLA-ASSOCIATED PROTEIN 57"/>
    <property type="match status" value="1"/>
</dbReference>
<organism evidence="5 6">
    <name type="scientific">Symbiodinium microadriaticum</name>
    <name type="common">Dinoflagellate</name>
    <name type="synonym">Zooxanthella microadriatica</name>
    <dbReference type="NCBI Taxonomy" id="2951"/>
    <lineage>
        <taxon>Eukaryota</taxon>
        <taxon>Sar</taxon>
        <taxon>Alveolata</taxon>
        <taxon>Dinophyceae</taxon>
        <taxon>Suessiales</taxon>
        <taxon>Symbiodiniaceae</taxon>
        <taxon>Symbiodinium</taxon>
    </lineage>
</organism>
<dbReference type="InterPro" id="IPR001680">
    <property type="entry name" value="WD40_rpt"/>
</dbReference>
<dbReference type="SUPFAM" id="SSF53098">
    <property type="entry name" value="Ribonuclease H-like"/>
    <property type="match status" value="1"/>
</dbReference>
<dbReference type="InterPro" id="IPR036322">
    <property type="entry name" value="WD40_repeat_dom_sf"/>
</dbReference>
<dbReference type="InterPro" id="IPR052993">
    <property type="entry name" value="CFA-57"/>
</dbReference>
<sequence>MLEAWSLECRVYELRAQLGRDARKYGSDLVEIYGGEAEITRIALRHGLRALQPVDEIYGISLQTGRDFATLRELLLKHKPFLTVYEFPCTLWSNVQHLNYDQATLDTMRQGQLGWIKEMVKTIQVVHQAYGGHFLLENPAHTSFWQHPEILRLHQLPRTELRVGHMCCYDLRDKDGALLKKPTGWLSDLPLMLECLDAKCPGTPPHVHGQVLGGNSRRSQVYTTTLATAVTRGLIASLQEAGDERFNRPQDPDTSSWCADVSPVDLCLPAWEPPGESAQATIYFLDVNRHQDSWLPLLKEAESQLKDKVRPDKVIPVNSPFGEQLKALVPWQVLRIQICRTPMQRRLPLEVLQAGAKHRGAALWLNDGSVSVEAESVSRILAQSASRFSTPVRVSVFFFGTAPATSLDDAANELPEAESKINQKGEVDDSEVMKPHQPGFRDISFPGLKGAPKWLLQVMRRLHTNLGHPSTATMVRHLTASGASEAAIQAARHLRCEVCLRVQPPREPRPAKPFTARRFNDRLDLDVLWLKDISGRAHGYLSQVDEATSYHVLSYMKDRSEEETMRLLVNGWFAFFGLPDEMLLDSDGSFRGFRFETLQAQCAVKVRYAPADAHYQMGKVERHGQSIRYIVQRLVSQFAPLGPEELNVVVMMSAAAKNNLLRRAGSSPAQWVYGRNHKLPGSLLSSGGNVESCSLHDVDDSSRLRLIEQIRTKAMMLYHQFESDAALRAALLRKPRPARGPFSEGQHVAYYRFKNSLDGEGTLEGYRRGVIVAVDGSTLWIRNTRGRLISASKEQVRAVGGEEEWWAPSQDDLDLLKKSDQDLSDKHSSTVFRLPDGDVPRPSEDQSVAAELDFQLRAVSPGPRPVLDALGQPVLDAAGQMVPAVSAPAMLPPLMLVPPTPRSKVPSTPRSRGRSRSKTPARRSLQSVPEQQALPPEQQALPPEQQALPPEQQALPPEQQALPPEQQALPPEQQALPESSGYVPMPQVSGGHATVPMPQVSSGGGQDQPGSQETSRQVSSGSAGVRRSSLGTSQMERDLESLMGQMPSESSRGTKRPAEVSPEPPVSTQPRRVSEAEQATAESLLLFCQDCGEQHRISNDGVDSCSRCLSTRTVSSPMHVLSWFDEVKEREALEQRFENRITSSLLSTSCTTSSSFVNEFNNHCGQELANAPSREVFRLDVLRRHGRDEAHRVGWDGSPPELQEMFKGNSFLTAAHFFGDHNADATMPCASFTVPSVSTTSWTTSQQSTSASESLARQLREARDFSPSTLHQLLDALDFPVNKRTCLNDGSGGFLLGLYSHGGFTGVTRASKSHRQLSAYILDYFRFHGMQGQATSLYISRNATAKCHRDSHNLRGSLNWVTSVGNFSGGALWVECKSDSPPSNAVFKEVNGVKVPGFLTNTKNQVLSFRPDCYHETQPFKGDRYNLVAYTTRSLPEASEAVRKKLRRMGFLLSIPAESAWSAEVTGLLPPQPAWLDSPVSEAYPARAWKPPGEGETMAMDTSGDEAHDGVQEPPSRAQRQALKKELPWQAMSETEVPQFVQAVIDEWIHTYRYSAEIRQYCPDQGAADEERPEAIFMRAPNDPISLQAVTEWNNPSLLYKLSAPVYGQANAPRRWYVHVARTLTGLGWSPHTLDPCLWLYREDVDGLTQVTGVLGVHVDDMIMSVLHNKDFLLEALKSSFTWGSAWESKDFTFVGRRIRQHDDWTLTVDQASYIAEVPITKISLAPEEKLCDHPEMITEFRSGIGSLQWLAGTTRGDIAADTSLLQKPPSQLTVADLVEVNNVLRYVRATRDACYKVIPISFDDMLLIAYGDSAWANAPGGKSQGGLVVAATSKSVLQVPQRASLLEWKSYRHQRVLRSTLAAEAASLDKAEDYGNFIATMLSEMVDGRYSSTQRDIPLIEVVPVTDARSLWDAIHRLSTSFAEKRVEISIATLRQQCRALRWVPTEQQLADVLTKRSRPLRDSFRKWMSDPWFQQTLQTVSASADIRCQRWGPRHSAHDVFQELWCRKAFKLELPKEAPARTKARQRRTDLRRRVDAAVTTMMEGYAAAVEACKVGSSSERAVNAYVQSTYEAAMARAADELRRIGGELALARRAEERRLDRLQSYRKELEDELEAVEENVNTISRTNQAAWLLTSALDTPEKLAEERASEGPAISLSHRHVFGLKSDVKNNVHYAEETQVIYPAGTNAVSYDAANKQQKIFQGNEGAEGLTCMAVNNTKRYLAVAEKCYEGAICTIFDLVTAKKRKTLSWPESDAPEFVCVAFSSDSKYLLTQTGKSPSEKHDWTLIYWAWDKSRYMASIKVSNPQNALIRECSFNPTDSSIVCVIGDGIFKFMQLKDGFKTLPVAPAKLQSFMCHTWLHDDKMLVGCENGDLLLFDNAGEFQLVLPTSPGEPRAATCVISFSKGFVIGGDDGCIRVYEKSDEPKEVYRNTKTLQVEGGACAVRSLALSPSEELLALTTSTSQLYQLSLLGQDLLQADESPAFDPVLTHFHTGAILGMDVCIRKPLVVTCGVDKSARVWNYVEKTCALCKWFNEEAYSIAFHPSGFHLLIGQSDKLRLMNLLMADMKTYKDIPIKQCRECRFSNGGQYFAAVNTNATNAIQVYKTYTCEPIETLRGHNNKVRSVAWTQDDSMLVSTGADGAVYEYYVQAETIPGREGRRVGNDFVQKGTSFSSVIVHTDPASGANTMYVVGSDQMLREVFQGTTQNVVKANTTLGQIVLANSAKSLFAAVAEPDAPGPIRCYKFPLDGYYNEFSAHAAPATRIRITFDDYYLFSTAEDGTLFVFDVKRKDRNVSKRDKESALPPSDEILVTRSFLDEKQSDLVDFERKVDELSNQQEFQLRYRESFHKEEMVALEERYTAEIDQERQKYEILREQSHDAVMEQEENLSSLREHHLKQDRELESSFQHKMMIEVDKYQKLAAEREEIHRRWEEEHSRILAEHKAKVNEMEAECKAKQKADRDAIDRILKEKSLAEEVHTETMRQLEQDTDREIEELKEDKETRLKAERDDKVRLRGQAGIHKRNHEELKRQMLLKEDELIKYMEEARKKDAKIQDLNKERDQNAAQIRQRDATIGDKEGKIYELKKQNQELEKFKFVLDYKIRDLKAQIDPKNDKIAAMKKEIQAMDADLEGYHKKNTQLQVNIQQLKNKHNTLQDDIVSQRKKMTDCQTVVKRFKTDLHECVQFIQEPRLLKESVSALYKKYVPNGVKKQELDSDIQREYNRQRDYLEKSVENLKKKLLKDSDVHRQDNTRVLQENVQLIIEINNLRREIDYLKRERQQQRLHVSKLKSTSKSSASGKSEPDIQALTREIDDNKTQIDELKRKLEEQQTLRQTALADASAEA</sequence>
<dbReference type="Gene3D" id="2.130.10.10">
    <property type="entry name" value="YVTN repeat-like/Quinoprotein amine dehydrogenase"/>
    <property type="match status" value="2"/>
</dbReference>
<keyword evidence="2" id="KW-0175">Coiled coil</keyword>
<feature type="coiled-coil region" evidence="2">
    <location>
        <begin position="2818"/>
        <end position="2878"/>
    </location>
</feature>
<dbReference type="InterPro" id="IPR036397">
    <property type="entry name" value="RNaseH_sf"/>
</dbReference>
<feature type="compositionally biased region" description="Basic and acidic residues" evidence="3">
    <location>
        <begin position="835"/>
        <end position="844"/>
    </location>
</feature>
<dbReference type="Proteomes" id="UP000186817">
    <property type="component" value="Unassembled WGS sequence"/>
</dbReference>
<feature type="region of interest" description="Disordered" evidence="3">
    <location>
        <begin position="824"/>
        <end position="844"/>
    </location>
</feature>
<feature type="region of interest" description="Disordered" evidence="3">
    <location>
        <begin position="954"/>
        <end position="1076"/>
    </location>
</feature>
<dbReference type="GO" id="GO:0015074">
    <property type="term" value="P:DNA integration"/>
    <property type="evidence" value="ECO:0007669"/>
    <property type="project" value="InterPro"/>
</dbReference>
<dbReference type="Gene3D" id="3.30.420.10">
    <property type="entry name" value="Ribonuclease H-like superfamily/Ribonuclease H"/>
    <property type="match status" value="1"/>
</dbReference>
<dbReference type="Pfam" id="PF00400">
    <property type="entry name" value="WD40"/>
    <property type="match status" value="1"/>
</dbReference>
<dbReference type="InterPro" id="IPR015943">
    <property type="entry name" value="WD40/YVTN_repeat-like_dom_sf"/>
</dbReference>
<feature type="coiled-coil region" evidence="2">
    <location>
        <begin position="2095"/>
        <end position="2129"/>
    </location>
</feature>
<feature type="compositionally biased region" description="Low complexity" evidence="3">
    <location>
        <begin position="954"/>
        <end position="978"/>
    </location>
</feature>
<reference evidence="5 6" key="1">
    <citation type="submission" date="2016-02" db="EMBL/GenBank/DDBJ databases">
        <title>Genome analysis of coral dinoflagellate symbionts highlights evolutionary adaptations to a symbiotic lifestyle.</title>
        <authorList>
            <person name="Aranda M."/>
            <person name="Li Y."/>
            <person name="Liew Y.J."/>
            <person name="Baumgarten S."/>
            <person name="Simakov O."/>
            <person name="Wilson M."/>
            <person name="Piel J."/>
            <person name="Ashoor H."/>
            <person name="Bougouffa S."/>
            <person name="Bajic V.B."/>
            <person name="Ryu T."/>
            <person name="Ravasi T."/>
            <person name="Bayer T."/>
            <person name="Micklem G."/>
            <person name="Kim H."/>
            <person name="Bhak J."/>
            <person name="Lajeunesse T.C."/>
            <person name="Voolstra C.R."/>
        </authorList>
    </citation>
    <scope>NUCLEOTIDE SEQUENCE [LARGE SCALE GENOMIC DNA]</scope>
    <source>
        <strain evidence="5 6">CCMP2467</strain>
    </source>
</reference>
<name>A0A1Q9BZF3_SYMMI</name>
<feature type="domain" description="Integrase catalytic" evidence="4">
    <location>
        <begin position="509"/>
        <end position="676"/>
    </location>
</feature>
<feature type="compositionally biased region" description="Basic residues" evidence="3">
    <location>
        <begin position="911"/>
        <end position="921"/>
    </location>
</feature>
<comment type="caution">
    <text evidence="5">The sequence shown here is derived from an EMBL/GenBank/DDBJ whole genome shotgun (WGS) entry which is preliminary data.</text>
</comment>